<feature type="region of interest" description="Disordered" evidence="1">
    <location>
        <begin position="157"/>
        <end position="219"/>
    </location>
</feature>
<name>A0A1H3FN66_9EURY</name>
<dbReference type="AlphaFoldDB" id="A0A1H3FN66"/>
<dbReference type="STRING" id="660517.SAMN04487946_10478"/>
<evidence type="ECO:0008006" key="4">
    <source>
        <dbReference type="Google" id="ProtNLM"/>
    </source>
</evidence>
<evidence type="ECO:0000313" key="2">
    <source>
        <dbReference type="EMBL" id="SDX92523.1"/>
    </source>
</evidence>
<gene>
    <name evidence="2" type="ORF">SAMN04487946_10478</name>
</gene>
<dbReference type="EMBL" id="FNPB01000004">
    <property type="protein sequence ID" value="SDX92523.1"/>
    <property type="molecule type" value="Genomic_DNA"/>
</dbReference>
<protein>
    <recommendedName>
        <fullName evidence="4">PGF-CTERM protein</fullName>
    </recommendedName>
</protein>
<feature type="compositionally biased region" description="Low complexity" evidence="1">
    <location>
        <begin position="175"/>
        <end position="219"/>
    </location>
</feature>
<dbReference type="Proteomes" id="UP000199170">
    <property type="component" value="Unassembled WGS sequence"/>
</dbReference>
<organism evidence="2 3">
    <name type="scientific">Halobellus clavatus</name>
    <dbReference type="NCBI Taxonomy" id="660517"/>
    <lineage>
        <taxon>Archaea</taxon>
        <taxon>Methanobacteriati</taxon>
        <taxon>Methanobacteriota</taxon>
        <taxon>Stenosarchaea group</taxon>
        <taxon>Halobacteria</taxon>
        <taxon>Halobacteriales</taxon>
        <taxon>Haloferacaceae</taxon>
        <taxon>Halobellus</taxon>
    </lineage>
</organism>
<reference evidence="3" key="1">
    <citation type="submission" date="2016-10" db="EMBL/GenBank/DDBJ databases">
        <authorList>
            <person name="Varghese N."/>
            <person name="Submissions S."/>
        </authorList>
    </citation>
    <scope>NUCLEOTIDE SEQUENCE [LARGE SCALE GENOMIC DNA]</scope>
    <source>
        <strain evidence="3">CGMCC 1.10118</strain>
    </source>
</reference>
<evidence type="ECO:0000313" key="3">
    <source>
        <dbReference type="Proteomes" id="UP000199170"/>
    </source>
</evidence>
<proteinExistence type="predicted"/>
<evidence type="ECO:0000256" key="1">
    <source>
        <dbReference type="SAM" id="MobiDB-lite"/>
    </source>
</evidence>
<keyword evidence="3" id="KW-1185">Reference proteome</keyword>
<accession>A0A1H3FN66</accession>
<sequence length="241" mass="23130">MNATIRWGVVLVCTAIVVVAGVSGAAAGAGDTGVVLTSATGEITAGSTTTVEIVVGNASGGVGAVNATVTVSNGSVATITDVSLDESANTVDVRTNAANTSATVTGYGLDTNDSEAVVVGTATVRGESAGDADVGLQLNALGDESGIEYTVSSTVGADLSVSEPSDGDTGGSDGGTTPTTTTAPESPTTTTDQPTSTPTTTGPRITTATATTGSQAPGFAPLTTVTALLCAALLLLGRAST</sequence>